<evidence type="ECO:0000313" key="1">
    <source>
        <dbReference type="EMBL" id="DAD93542.1"/>
    </source>
</evidence>
<proteinExistence type="predicted"/>
<accession>A0A8S5NFR0</accession>
<reference evidence="1" key="1">
    <citation type="journal article" date="2021" name="Proc. Natl. Acad. Sci. U.S.A.">
        <title>A Catalog of Tens of Thousands of Viruses from Human Metagenomes Reveals Hidden Associations with Chronic Diseases.</title>
        <authorList>
            <person name="Tisza M.J."/>
            <person name="Buck C.B."/>
        </authorList>
    </citation>
    <scope>NUCLEOTIDE SEQUENCE</scope>
    <source>
        <strain evidence="1">CtB9N2</strain>
    </source>
</reference>
<dbReference type="EMBL" id="BK015161">
    <property type="protein sequence ID" value="DAD93542.1"/>
    <property type="molecule type" value="Genomic_DNA"/>
</dbReference>
<organism evidence="1">
    <name type="scientific">Siphoviridae sp. ctB9N2</name>
    <dbReference type="NCBI Taxonomy" id="2826188"/>
    <lineage>
        <taxon>Viruses</taxon>
        <taxon>Duplodnaviria</taxon>
        <taxon>Heunggongvirae</taxon>
        <taxon>Uroviricota</taxon>
        <taxon>Caudoviricetes</taxon>
    </lineage>
</organism>
<sequence length="63" mass="7203">MRIKARSYEGIVLELDGDVRALRDYTREIVRVIKYQVVILCDDGAKVELTDVAPKEIEVVNEP</sequence>
<name>A0A8S5NFR0_9CAUD</name>
<protein>
    <submittedName>
        <fullName evidence="1">Uncharacterized protein</fullName>
    </submittedName>
</protein>